<comment type="caution">
    <text evidence="16">Lacks conserved residue(s) required for the propagation of feature annotation.</text>
</comment>
<dbReference type="Pfam" id="PF07645">
    <property type="entry name" value="EGF_CA"/>
    <property type="match status" value="8"/>
</dbReference>
<evidence type="ECO:0000256" key="13">
    <source>
        <dbReference type="ARBA" id="ARBA00023170"/>
    </source>
</evidence>
<dbReference type="Gene3D" id="2.10.25.10">
    <property type="entry name" value="Laminin"/>
    <property type="match status" value="13"/>
</dbReference>
<keyword evidence="9" id="KW-0677">Repeat</keyword>
<feature type="region of interest" description="Disordered" evidence="17">
    <location>
        <begin position="2109"/>
        <end position="2159"/>
    </location>
</feature>
<dbReference type="PANTHER" id="PTHR24034">
    <property type="entry name" value="EGF-LIKE DOMAIN-CONTAINING PROTEIN"/>
    <property type="match status" value="1"/>
</dbReference>
<dbReference type="InterPro" id="IPR035914">
    <property type="entry name" value="Sperma_CUB_dom_sf"/>
</dbReference>
<dbReference type="InterPro" id="IPR006212">
    <property type="entry name" value="Furin_repeat"/>
</dbReference>
<evidence type="ECO:0000256" key="6">
    <source>
        <dbReference type="ARBA" id="ARBA00022583"/>
    </source>
</evidence>
<feature type="non-terminal residue" evidence="23">
    <location>
        <position position="1"/>
    </location>
</feature>
<evidence type="ECO:0000256" key="2">
    <source>
        <dbReference type="ARBA" id="ARBA00004613"/>
    </source>
</evidence>
<dbReference type="InterPro" id="IPR005533">
    <property type="entry name" value="AMOP_dom"/>
</dbReference>
<dbReference type="InterPro" id="IPR000152">
    <property type="entry name" value="EGF-type_Asp/Asn_hydroxyl_site"/>
</dbReference>
<dbReference type="InterPro" id="IPR049883">
    <property type="entry name" value="NOTCH1_EGF-like"/>
</dbReference>
<dbReference type="PROSITE" id="PS50026">
    <property type="entry name" value="EGF_3"/>
    <property type="match status" value="6"/>
</dbReference>
<dbReference type="Pfam" id="PF00431">
    <property type="entry name" value="CUB"/>
    <property type="match status" value="2"/>
</dbReference>
<feature type="domain" description="EGF-like" evidence="20">
    <location>
        <begin position="1429"/>
        <end position="1469"/>
    </location>
</feature>
<dbReference type="InterPro" id="IPR026823">
    <property type="entry name" value="cEGF"/>
</dbReference>
<dbReference type="EMBL" id="JACVVK020000074">
    <property type="protein sequence ID" value="KAK7495536.1"/>
    <property type="molecule type" value="Genomic_DNA"/>
</dbReference>
<name>A0ABD0L7K0_9CAEN</name>
<dbReference type="FunFam" id="2.10.25.10:FF:000014">
    <property type="entry name" value="Latent-transforming growth factor beta-binding protein 3"/>
    <property type="match status" value="1"/>
</dbReference>
<reference evidence="23 24" key="1">
    <citation type="journal article" date="2023" name="Sci. Data">
        <title>Genome assembly of the Korean intertidal mud-creeper Batillaria attramentaria.</title>
        <authorList>
            <person name="Patra A.K."/>
            <person name="Ho P.T."/>
            <person name="Jun S."/>
            <person name="Lee S.J."/>
            <person name="Kim Y."/>
            <person name="Won Y.J."/>
        </authorList>
    </citation>
    <scope>NUCLEOTIDE SEQUENCE [LARGE SCALE GENOMIC DNA]</scope>
    <source>
        <strain evidence="23">Wonlab-2016</strain>
    </source>
</reference>
<dbReference type="PROSITE" id="PS50856">
    <property type="entry name" value="AMOP"/>
    <property type="match status" value="1"/>
</dbReference>
<dbReference type="PROSITE" id="PS51233">
    <property type="entry name" value="VWFD"/>
    <property type="match status" value="1"/>
</dbReference>
<evidence type="ECO:0000256" key="9">
    <source>
        <dbReference type="ARBA" id="ARBA00022737"/>
    </source>
</evidence>
<dbReference type="CDD" id="cd11304">
    <property type="entry name" value="Cadherin_repeat"/>
    <property type="match status" value="1"/>
</dbReference>
<dbReference type="CDD" id="cd00054">
    <property type="entry name" value="EGF_CA"/>
    <property type="match status" value="4"/>
</dbReference>
<comment type="similarity">
    <text evidence="3">Belongs to the CRELD family.</text>
</comment>
<evidence type="ECO:0000256" key="16">
    <source>
        <dbReference type="PROSITE-ProRule" id="PRU00076"/>
    </source>
</evidence>
<dbReference type="PROSITE" id="PS01186">
    <property type="entry name" value="EGF_2"/>
    <property type="match status" value="7"/>
</dbReference>
<feature type="domain" description="EGF-like" evidence="20">
    <location>
        <begin position="1644"/>
        <end position="1680"/>
    </location>
</feature>
<evidence type="ECO:0000313" key="24">
    <source>
        <dbReference type="Proteomes" id="UP001519460"/>
    </source>
</evidence>
<evidence type="ECO:0000256" key="10">
    <source>
        <dbReference type="ARBA" id="ARBA00022989"/>
    </source>
</evidence>
<feature type="domain" description="CUB" evidence="19">
    <location>
        <begin position="1"/>
        <end position="53"/>
    </location>
</feature>
<dbReference type="InterPro" id="IPR001881">
    <property type="entry name" value="EGF-like_Ca-bd_dom"/>
</dbReference>
<evidence type="ECO:0000256" key="4">
    <source>
        <dbReference type="ARBA" id="ARBA00022525"/>
    </source>
</evidence>
<evidence type="ECO:0000256" key="17">
    <source>
        <dbReference type="SAM" id="MobiDB-lite"/>
    </source>
</evidence>
<evidence type="ECO:0000256" key="18">
    <source>
        <dbReference type="SAM" id="Phobius"/>
    </source>
</evidence>
<dbReference type="PROSITE" id="PS01180">
    <property type="entry name" value="CUB"/>
    <property type="match status" value="3"/>
</dbReference>
<evidence type="ECO:0000313" key="23">
    <source>
        <dbReference type="EMBL" id="KAK7495536.1"/>
    </source>
</evidence>
<feature type="disulfide bond" evidence="15">
    <location>
        <begin position="173"/>
        <end position="200"/>
    </location>
</feature>
<keyword evidence="10 18" id="KW-1133">Transmembrane helix</keyword>
<dbReference type="PANTHER" id="PTHR24034:SF209">
    <property type="entry name" value="EGF-LIKE DOMAIN-CONTAINING PROTEIN"/>
    <property type="match status" value="1"/>
</dbReference>
<dbReference type="SMART" id="SM00539">
    <property type="entry name" value="NIDO"/>
    <property type="match status" value="1"/>
</dbReference>
<dbReference type="PROSITE" id="PS01187">
    <property type="entry name" value="EGF_CA"/>
    <property type="match status" value="4"/>
</dbReference>
<feature type="domain" description="EGF-like" evidence="20">
    <location>
        <begin position="1343"/>
        <end position="1384"/>
    </location>
</feature>
<dbReference type="InterPro" id="IPR018097">
    <property type="entry name" value="EGF_Ca-bd_CS"/>
</dbReference>
<dbReference type="Proteomes" id="UP001519460">
    <property type="component" value="Unassembled WGS sequence"/>
</dbReference>
<evidence type="ECO:0000256" key="14">
    <source>
        <dbReference type="ARBA" id="ARBA00023180"/>
    </source>
</evidence>
<evidence type="ECO:0000259" key="19">
    <source>
        <dbReference type="PROSITE" id="PS01180"/>
    </source>
</evidence>
<feature type="domain" description="EGF-like" evidence="20">
    <location>
        <begin position="1599"/>
        <end position="1643"/>
    </location>
</feature>
<keyword evidence="14" id="KW-0325">Glycoprotein</keyword>
<comment type="subcellular location">
    <subcellularLocation>
        <location evidence="1">Membrane</location>
        <topology evidence="1">Single-pass type I membrane protein</topology>
    </subcellularLocation>
    <subcellularLocation>
        <location evidence="2">Secreted</location>
    </subcellularLocation>
</comment>
<dbReference type="GO" id="GO:0005576">
    <property type="term" value="C:extracellular region"/>
    <property type="evidence" value="ECO:0007669"/>
    <property type="project" value="UniProtKB-SubCell"/>
</dbReference>
<evidence type="ECO:0000256" key="3">
    <source>
        <dbReference type="ARBA" id="ARBA00005897"/>
    </source>
</evidence>
<gene>
    <name evidence="23" type="ORF">BaRGS_00013234</name>
</gene>
<dbReference type="Pfam" id="PF06119">
    <property type="entry name" value="NIDO"/>
    <property type="match status" value="1"/>
</dbReference>
<keyword evidence="5 16" id="KW-0245">EGF-like domain</keyword>
<dbReference type="InterPro" id="IPR001846">
    <property type="entry name" value="VWF_type-D"/>
</dbReference>
<keyword evidence="6" id="KW-0254">Endocytosis</keyword>
<dbReference type="GO" id="GO:0016020">
    <property type="term" value="C:membrane"/>
    <property type="evidence" value="ECO:0007669"/>
    <property type="project" value="UniProtKB-SubCell"/>
</dbReference>
<keyword evidence="8" id="KW-0732">Signal</keyword>
<evidence type="ECO:0000259" key="21">
    <source>
        <dbReference type="PROSITE" id="PS50856"/>
    </source>
</evidence>
<feature type="domain" description="AMOP" evidence="21">
    <location>
        <begin position="546"/>
        <end position="773"/>
    </location>
</feature>
<dbReference type="GO" id="GO:0006897">
    <property type="term" value="P:endocytosis"/>
    <property type="evidence" value="ECO:0007669"/>
    <property type="project" value="UniProtKB-KW"/>
</dbReference>
<dbReference type="InterPro" id="IPR050751">
    <property type="entry name" value="ECM_structural_protein"/>
</dbReference>
<organism evidence="23 24">
    <name type="scientific">Batillaria attramentaria</name>
    <dbReference type="NCBI Taxonomy" id="370345"/>
    <lineage>
        <taxon>Eukaryota</taxon>
        <taxon>Metazoa</taxon>
        <taxon>Spiralia</taxon>
        <taxon>Lophotrochozoa</taxon>
        <taxon>Mollusca</taxon>
        <taxon>Gastropoda</taxon>
        <taxon>Caenogastropoda</taxon>
        <taxon>Sorbeoconcha</taxon>
        <taxon>Cerithioidea</taxon>
        <taxon>Batillariidae</taxon>
        <taxon>Batillaria</taxon>
    </lineage>
</organism>
<dbReference type="SUPFAM" id="SSF57184">
    <property type="entry name" value="Growth factor receptor domain"/>
    <property type="match status" value="4"/>
</dbReference>
<evidence type="ECO:0000256" key="12">
    <source>
        <dbReference type="ARBA" id="ARBA00023157"/>
    </source>
</evidence>
<evidence type="ECO:0000259" key="22">
    <source>
        <dbReference type="PROSITE" id="PS51233"/>
    </source>
</evidence>
<accession>A0ABD0L7K0</accession>
<evidence type="ECO:0000256" key="8">
    <source>
        <dbReference type="ARBA" id="ARBA00022729"/>
    </source>
</evidence>
<dbReference type="Gene3D" id="2.60.40.60">
    <property type="entry name" value="Cadherins"/>
    <property type="match status" value="1"/>
</dbReference>
<keyword evidence="7 18" id="KW-0812">Transmembrane</keyword>
<dbReference type="SMART" id="SM00216">
    <property type="entry name" value="VWD"/>
    <property type="match status" value="1"/>
</dbReference>
<feature type="domain" description="CUB" evidence="19">
    <location>
        <begin position="173"/>
        <end position="296"/>
    </location>
</feature>
<dbReference type="InterPro" id="IPR000742">
    <property type="entry name" value="EGF"/>
</dbReference>
<dbReference type="Gene3D" id="2.60.120.290">
    <property type="entry name" value="Spermadhesin, CUB domain"/>
    <property type="match status" value="3"/>
</dbReference>
<feature type="compositionally biased region" description="Basic and acidic residues" evidence="17">
    <location>
        <begin position="2132"/>
        <end position="2141"/>
    </location>
</feature>
<dbReference type="PROSITE" id="PS00010">
    <property type="entry name" value="ASX_HYDROXYL"/>
    <property type="match status" value="7"/>
</dbReference>
<dbReference type="SMART" id="SM00042">
    <property type="entry name" value="CUB"/>
    <property type="match status" value="2"/>
</dbReference>
<proteinExistence type="inferred from homology"/>
<feature type="domain" description="EGF-like" evidence="20">
    <location>
        <begin position="1268"/>
        <end position="1309"/>
    </location>
</feature>
<feature type="domain" description="VWFD" evidence="22">
    <location>
        <begin position="785"/>
        <end position="981"/>
    </location>
</feature>
<dbReference type="InterPro" id="IPR003886">
    <property type="entry name" value="NIDO_dom"/>
</dbReference>
<comment type="caution">
    <text evidence="23">The sequence shown here is derived from an EMBL/GenBank/DDBJ whole genome shotgun (WGS) entry which is preliminary data.</text>
</comment>
<dbReference type="Pfam" id="PF00008">
    <property type="entry name" value="EGF"/>
    <property type="match status" value="1"/>
</dbReference>
<dbReference type="FunFam" id="2.60.120.290:FF:000013">
    <property type="entry name" value="Membrane frizzled-related protein"/>
    <property type="match status" value="1"/>
</dbReference>
<evidence type="ECO:0000256" key="1">
    <source>
        <dbReference type="ARBA" id="ARBA00004479"/>
    </source>
</evidence>
<feature type="non-terminal residue" evidence="23">
    <location>
        <position position="2159"/>
    </location>
</feature>
<protein>
    <submittedName>
        <fullName evidence="23">Uncharacterized protein</fullName>
    </submittedName>
</protein>
<sequence>IVDGADSSGPVLAEFCGTGIPDPIVSSGSSLRVTLFSTSNAVGNKFSASWTTVCQKTLTTESGVVTSPLYPSDYPTDVDCTYVIEQNPGKQIELTFTSFNMADMTDSQCTDFVEIRNGGSALSPLVGNLCGTSLPPRVTSTQNVLWIKFHSDDNTNAGRNGFSASFVAVTPVCSSPSLTGNEGSFTSPGYPQPYPGYTTCQWTITVEPGLRIELTFDTMAIYGWGRNCNYGHYVKMYDSNTVDDNTLIDTYCGATVVPPVRSTGNVMTVVFQSGYYSSWWYTYYNFNGFSAFYTSFDPSDLFLFGLAQGDTELQFNGNNDAKHITLDLGIPFGNALEKNIHIGSNGVVSFGSRYTYPYLSWYRKMVCVYASYIDNSVYNGEGDRDEEVLTKATDEVREFTESDTFQASLVLVVTAGPIQSEMCFALIERRDVFRPYRAGPIQREMCFALIELVQSKVTSAGEATFQAAFITDGSSSYVLIYYKSGAMGWQNRRRWPYVVMGISMGTGDWADVQQSFYSYKDEAYSIDKIKGNTGRLGMWIYQLGEGVSNPEQACLTWFLKNIRLQAQRSQGFAGLPQCPCSLRDVWRRTRFTWRTSRYDYENRVYCYRLTRSASRRVAPFGKSSVIVPYGSVVVVPYRSVVIVPYGSVVVPYGSVVVVPYGSVVVVPYGSVVVVPYGSVVVVPYGSAVVVPYGSVVVVPYGSVVECCYSWDWRNQATYQKLIVGPPLAGAAQAYNPDSYSQRDKHVTEDRNPHDWCCKQSDLAGFCELYYIVRPVGQCRDKIPFRFSWMFGDPHIETLDGRQYTFNGLGEYTLVTFANFTLQGRTALAKTNSGTPTNATVFTAFGAEENNIRVFVGLDPSTNNTMEIYANGTDYSLRFRQEEDLEVDTDDFYLARDNNSLVVAFPSQISLSVSVGLSSLDMSVTIPEEFKGQPSGLMGNYNDDDTDDFVLADGTTLSNTLSERQLYDQFGTKWAINETASVMRYGQKKGPADYADPDFIPLFLDEQPDDVRQAAENQCGGSANLACIYDYVATGSQAFATASKQTAETVNATEAQSSNVSVTSGVTQVISITGSDADSDPLTYRLVDNASGALQINSSTGDITVALTTTQQNSIRVYAEDSQGAQSPVLVIAVQMCSGCNGRGQCDFGRGQVSLDDPNFQTAPCVCHPAYTGQDCQDELDACLNNPCLQDQVCVDLSPDEQGDSEVGYNCTGCPDGYTYDSGVCVDVDECNDTELNTCDTLCTNTGGSFTCSCNQGYRLLSDQRTCFDVDECADRTHNCQQICENTAGGFNCSCQDGYTLDPVSGTQCEQTDAATAACDGFNCTQGCQTAVDAGWKGSICQIDVNECEETPGICGESQVCVNNNGSYSCRCADGYTKNNESKCEDVDECGEGSVLNACGELEKCNNVPGSFYCTCNSGYKRSENTNCTDVDECTDTNNICQHVCVNVEGTYNCECNYGYRLNEDRATCYKVEDVCAELENLNCDHGCTLDDDTNQGVCFCNTGYTLQNDGQTCQDVDECALDTDGCSDNCTNTAGGFQCSCPVGKVLDNDKKTCIDCPQGTYGKDCSFTCGCGIGSERCDVITGCVCRDGWTGAKCDRDVIDCDVESVRQQCQDKNAECRDVPGSYTCQCPEGYAEDETGACQDEDECVGTQSPCSQTCENTAGSYRCLCNQGFQLDHGSTDTCDVNLVAYIPQGRIGVSENVDECALTATNPCTQRCDNTLGAYICSCDVIGYVLDDDRATCIPKTSCGRTDCDSVNGGCAVDGALEICFCNSGYTLDPADNITCTFIDVDWCAVAGCQHVCTEIDDGKSYMCSCNDGYLINTDQQTCRDVDECGENSDGCDHNCTNNLGSFVCTCRDGFSLQADQKTCKACLESTYGPECRGRCDCLPDNTHSCDPATGTCICKRGLKGAICQDEDEADPCTTGRARNFTAVCVGIAKLKFEVRISVDIDFDDTNPDSASYILVATQVRVTLLRRFLRKQSGVLDINIIAIRKGSLIVEAEAAVTETSKEEAANWLVGELQAVEGDNLTIGNQTGAATVPVFGTSVCAEEEECQREDDGQATCRALDSEDDSWKLIVGLAVSIPLVFLLFGLALLYCHRRRREKDDSDSISSDRISRDDISTAGSKIHRSRDDDLEPHPWGRNLGTAWRHSYSDRSE</sequence>
<evidence type="ECO:0000259" key="20">
    <source>
        <dbReference type="PROSITE" id="PS50026"/>
    </source>
</evidence>
<evidence type="ECO:0000256" key="15">
    <source>
        <dbReference type="PROSITE-ProRule" id="PRU00059"/>
    </source>
</evidence>
<keyword evidence="11 18" id="KW-0472">Membrane</keyword>
<feature type="domain" description="EGF-like" evidence="20">
    <location>
        <begin position="1385"/>
        <end position="1428"/>
    </location>
</feature>
<feature type="domain" description="CUB" evidence="19">
    <location>
        <begin position="54"/>
        <end position="169"/>
    </location>
</feature>
<dbReference type="SMART" id="SM00261">
    <property type="entry name" value="FU"/>
    <property type="match status" value="3"/>
</dbReference>
<dbReference type="InterPro" id="IPR000859">
    <property type="entry name" value="CUB_dom"/>
</dbReference>
<dbReference type="SMART" id="SM00179">
    <property type="entry name" value="EGF_CA"/>
    <property type="match status" value="12"/>
</dbReference>
<dbReference type="InterPro" id="IPR009030">
    <property type="entry name" value="Growth_fac_rcpt_cys_sf"/>
</dbReference>
<feature type="transmembrane region" description="Helical" evidence="18">
    <location>
        <begin position="2075"/>
        <end position="2099"/>
    </location>
</feature>
<dbReference type="FunFam" id="2.10.25.10:FF:000009">
    <property type="entry name" value="Low-density lipoprotein receptor isoform 1"/>
    <property type="match status" value="1"/>
</dbReference>
<keyword evidence="4" id="KW-0964">Secreted</keyword>
<keyword evidence="13" id="KW-0675">Receptor</keyword>
<evidence type="ECO:0000256" key="11">
    <source>
        <dbReference type="ARBA" id="ARBA00023136"/>
    </source>
</evidence>
<dbReference type="CDD" id="cd00041">
    <property type="entry name" value="CUB"/>
    <property type="match status" value="3"/>
</dbReference>
<dbReference type="SUPFAM" id="SSF49854">
    <property type="entry name" value="Spermadhesin, CUB domain"/>
    <property type="match status" value="3"/>
</dbReference>
<evidence type="ECO:0000256" key="5">
    <source>
        <dbReference type="ARBA" id="ARBA00022536"/>
    </source>
</evidence>
<dbReference type="Pfam" id="PF12662">
    <property type="entry name" value="cEGF"/>
    <property type="match status" value="1"/>
</dbReference>
<dbReference type="SMART" id="SM00181">
    <property type="entry name" value="EGF"/>
    <property type="match status" value="16"/>
</dbReference>
<keyword evidence="24" id="KW-1185">Reference proteome</keyword>
<dbReference type="SUPFAM" id="SSF57196">
    <property type="entry name" value="EGF/Laminin"/>
    <property type="match status" value="3"/>
</dbReference>
<keyword evidence="12 15" id="KW-1015">Disulfide bond</keyword>
<evidence type="ECO:0000256" key="7">
    <source>
        <dbReference type="ARBA" id="ARBA00022692"/>
    </source>
</evidence>